<organism evidence="3 4">
    <name type="scientific">Saccharomonospora cyanea NA-134</name>
    <dbReference type="NCBI Taxonomy" id="882082"/>
    <lineage>
        <taxon>Bacteria</taxon>
        <taxon>Bacillati</taxon>
        <taxon>Actinomycetota</taxon>
        <taxon>Actinomycetes</taxon>
        <taxon>Pseudonocardiales</taxon>
        <taxon>Pseudonocardiaceae</taxon>
        <taxon>Saccharomonospora</taxon>
    </lineage>
</organism>
<accession>H5XR70</accession>
<feature type="domain" description="HTH iclR-type" evidence="2">
    <location>
        <begin position="20"/>
        <end position="62"/>
    </location>
</feature>
<dbReference type="eggNOG" id="COG1940">
    <property type="taxonomic scope" value="Bacteria"/>
</dbReference>
<dbReference type="Gene3D" id="1.10.10.10">
    <property type="entry name" value="Winged helix-like DNA-binding domain superfamily/Winged helix DNA-binding domain"/>
    <property type="match status" value="1"/>
</dbReference>
<protein>
    <submittedName>
        <fullName evidence="3">Transcriptional regulator/sugar kinase</fullName>
    </submittedName>
</protein>
<dbReference type="PANTHER" id="PTHR18964">
    <property type="entry name" value="ROK (REPRESSOR, ORF, KINASE) FAMILY"/>
    <property type="match status" value="1"/>
</dbReference>
<dbReference type="STRING" id="882082.SaccyDRAFT_3482"/>
<proteinExistence type="inferred from homology"/>
<dbReference type="InterPro" id="IPR005471">
    <property type="entry name" value="Tscrpt_reg_IclR_N"/>
</dbReference>
<name>H5XR70_9PSEU</name>
<dbReference type="InterPro" id="IPR043129">
    <property type="entry name" value="ATPase_NBD"/>
</dbReference>
<evidence type="ECO:0000256" key="1">
    <source>
        <dbReference type="ARBA" id="ARBA00006479"/>
    </source>
</evidence>
<dbReference type="GO" id="GO:0016301">
    <property type="term" value="F:kinase activity"/>
    <property type="evidence" value="ECO:0007669"/>
    <property type="project" value="UniProtKB-KW"/>
</dbReference>
<sequence length="401" mass="42310">MAHFEFGSGPQVLRQMNCAAVLTAIRATGTARVTDLMRATGLSRPTVSAAISTLMADGWVEETEAADVELPRMGRPARVLRFRADAQYVLGVDVGPHKIHCAVADLNGTVVSQIRREVTESDTPTELLGRAEETIQRVLDAVPVPRSSLAAVGIGTPGIVDRRGAVLQAPSVPGWDSLELGSLFSRIAPCPVHTENDVNLAVLAERWKGAGDDADNLILVQWGVRVGAAILVNGQLHRGAHGAAGEIGFVELDTEPQGVQADGLGPLESAVGTDWILRRARDLGDSSPDAATVLIAADGGDSRALQVLDEACDRLARGLASFVSAIDPELIILGGTITLAGDAVLAEMRRHLTRRALVMPRLALSRLGDDAVALGAVRVALADAQRRLLDVYATSSPVEQR</sequence>
<dbReference type="SUPFAM" id="SSF53067">
    <property type="entry name" value="Actin-like ATPase domain"/>
    <property type="match status" value="1"/>
</dbReference>
<evidence type="ECO:0000313" key="3">
    <source>
        <dbReference type="EMBL" id="EHR62311.1"/>
    </source>
</evidence>
<dbReference type="InterPro" id="IPR036390">
    <property type="entry name" value="WH_DNA-bd_sf"/>
</dbReference>
<keyword evidence="3" id="KW-0808">Transferase</keyword>
<dbReference type="InterPro" id="IPR036388">
    <property type="entry name" value="WH-like_DNA-bd_sf"/>
</dbReference>
<dbReference type="Pfam" id="PF00480">
    <property type="entry name" value="ROK"/>
    <property type="match status" value="1"/>
</dbReference>
<dbReference type="Gene3D" id="3.30.420.40">
    <property type="match status" value="2"/>
</dbReference>
<dbReference type="OrthoDB" id="37575at2"/>
<evidence type="ECO:0000259" key="2">
    <source>
        <dbReference type="Pfam" id="PF09339"/>
    </source>
</evidence>
<keyword evidence="3" id="KW-0418">Kinase</keyword>
<dbReference type="EMBL" id="CM001440">
    <property type="protein sequence ID" value="EHR62311.1"/>
    <property type="molecule type" value="Genomic_DNA"/>
</dbReference>
<dbReference type="HOGENOM" id="CLU_036604_13_3_11"/>
<keyword evidence="4" id="KW-1185">Reference proteome</keyword>
<dbReference type="GO" id="GO:0006355">
    <property type="term" value="P:regulation of DNA-templated transcription"/>
    <property type="evidence" value="ECO:0007669"/>
    <property type="project" value="InterPro"/>
</dbReference>
<dbReference type="SUPFAM" id="SSF46785">
    <property type="entry name" value="Winged helix' DNA-binding domain"/>
    <property type="match status" value="1"/>
</dbReference>
<dbReference type="AlphaFoldDB" id="H5XR70"/>
<gene>
    <name evidence="3" type="ORF">SaccyDRAFT_3482</name>
</gene>
<dbReference type="Pfam" id="PF09339">
    <property type="entry name" value="HTH_IclR"/>
    <property type="match status" value="1"/>
</dbReference>
<dbReference type="PANTHER" id="PTHR18964:SF149">
    <property type="entry name" value="BIFUNCTIONAL UDP-N-ACETYLGLUCOSAMINE 2-EPIMERASE_N-ACETYLMANNOSAMINE KINASE"/>
    <property type="match status" value="1"/>
</dbReference>
<dbReference type="InterPro" id="IPR000600">
    <property type="entry name" value="ROK"/>
</dbReference>
<dbReference type="GO" id="GO:0003677">
    <property type="term" value="F:DNA binding"/>
    <property type="evidence" value="ECO:0007669"/>
    <property type="project" value="InterPro"/>
</dbReference>
<comment type="similarity">
    <text evidence="1">Belongs to the ROK (NagC/XylR) family.</text>
</comment>
<evidence type="ECO:0000313" key="4">
    <source>
        <dbReference type="Proteomes" id="UP000002791"/>
    </source>
</evidence>
<reference evidence="3 4" key="1">
    <citation type="submission" date="2011-11" db="EMBL/GenBank/DDBJ databases">
        <title>The Noncontiguous Finished sequence of Saccharomonospora cyanea NA-134.</title>
        <authorList>
            <consortium name="US DOE Joint Genome Institute"/>
            <person name="Lucas S."/>
            <person name="Han J."/>
            <person name="Lapidus A."/>
            <person name="Cheng J.-F."/>
            <person name="Goodwin L."/>
            <person name="Pitluck S."/>
            <person name="Peters L."/>
            <person name="Ovchinnikova G."/>
            <person name="Lu M."/>
            <person name="Detter J.C."/>
            <person name="Han C."/>
            <person name="Tapia R."/>
            <person name="Land M."/>
            <person name="Hauser L."/>
            <person name="Kyrpides N."/>
            <person name="Ivanova N."/>
            <person name="Pagani I."/>
            <person name="Brambilla E.-M."/>
            <person name="Klenk H.-P."/>
            <person name="Woyke T."/>
        </authorList>
    </citation>
    <scope>NUCLEOTIDE SEQUENCE [LARGE SCALE GENOMIC DNA]</scope>
    <source>
        <strain evidence="3 4">NA-134</strain>
    </source>
</reference>
<dbReference type="Proteomes" id="UP000002791">
    <property type="component" value="Chromosome"/>
</dbReference>